<dbReference type="GeneID" id="111589243"/>
<dbReference type="GO" id="GO:0006952">
    <property type="term" value="P:defense response"/>
    <property type="evidence" value="ECO:0000318"/>
    <property type="project" value="GO_Central"/>
</dbReference>
<dbReference type="Gramene" id="Zm00001eb395800_T001">
    <property type="protein sequence ID" value="Zm00001eb395800_P001"/>
    <property type="gene ID" value="Zm00001eb395800"/>
</dbReference>
<evidence type="ECO:0000256" key="1">
    <source>
        <dbReference type="SAM" id="SignalP"/>
    </source>
</evidence>
<reference evidence="4" key="4">
    <citation type="submission" date="2021-05" db="UniProtKB">
        <authorList>
            <consortium name="EnsemblPlants"/>
        </authorList>
    </citation>
    <scope>IDENTIFICATION</scope>
    <source>
        <strain evidence="4">cv. B73</strain>
    </source>
</reference>
<organism evidence="3">
    <name type="scientific">Zea mays</name>
    <name type="common">Maize</name>
    <dbReference type="NCBI Taxonomy" id="4577"/>
    <lineage>
        <taxon>Eukaryota</taxon>
        <taxon>Viridiplantae</taxon>
        <taxon>Streptophyta</taxon>
        <taxon>Embryophyta</taxon>
        <taxon>Tracheophyta</taxon>
        <taxon>Spermatophyta</taxon>
        <taxon>Magnoliopsida</taxon>
        <taxon>Liliopsida</taxon>
        <taxon>Poales</taxon>
        <taxon>Poaceae</taxon>
        <taxon>PACMAD clade</taxon>
        <taxon>Panicoideae</taxon>
        <taxon>Andropogonodae</taxon>
        <taxon>Andropogoneae</taxon>
        <taxon>Tripsacinae</taxon>
        <taxon>Zea</taxon>
    </lineage>
</organism>
<keyword evidence="1" id="KW-0732">Signal</keyword>
<feature type="chain" id="PRO_5011207743" description="Knottins-like domain-containing protein" evidence="1">
    <location>
        <begin position="33"/>
        <end position="93"/>
    </location>
</feature>
<dbReference type="HOGENOM" id="CLU_2416560_0_0_1"/>
<dbReference type="AlphaFoldDB" id="K7W037"/>
<evidence type="ECO:0000313" key="4">
    <source>
        <dbReference type="EnsemblPlants" id="Zm00001eb395800_P001"/>
    </source>
</evidence>
<gene>
    <name evidence="4" type="primary">LOC111589243</name>
    <name evidence="3" type="ORF">ZEAMMB73_Zm00001d047602</name>
</gene>
<sequence>MESSRGKLSAAGVLLLLLMTLLVVAAMQAVEARDCLTQSTRLPGHLCVRSDYCAIGCREEGKGYTGGRCRISPVPLDGILCYCVKPCPSTTTE</sequence>
<dbReference type="EMBL" id="CM000785">
    <property type="protein sequence ID" value="AQL07095.1"/>
    <property type="molecule type" value="Genomic_DNA"/>
</dbReference>
<proteinExistence type="predicted"/>
<dbReference type="RefSeq" id="XP_023156804.1">
    <property type="nucleotide sequence ID" value="XM_023301036.2"/>
</dbReference>
<accession>K7W037</accession>
<feature type="signal peptide" evidence="1">
    <location>
        <begin position="1"/>
        <end position="32"/>
    </location>
</feature>
<keyword evidence="5" id="KW-1185">Reference proteome</keyword>
<evidence type="ECO:0000313" key="5">
    <source>
        <dbReference type="Proteomes" id="UP000007305"/>
    </source>
</evidence>
<feature type="domain" description="Knottins-like" evidence="2">
    <location>
        <begin position="34"/>
        <end position="87"/>
    </location>
</feature>
<reference evidence="4" key="3">
    <citation type="submission" date="2019-07" db="EMBL/GenBank/DDBJ databases">
        <authorList>
            <person name="Seetharam A."/>
            <person name="Woodhouse M."/>
            <person name="Cannon E."/>
        </authorList>
    </citation>
    <scope>NUCLEOTIDE SEQUENCE [LARGE SCALE GENOMIC DNA]</scope>
    <source>
        <strain evidence="4">cv. B73</strain>
    </source>
</reference>
<evidence type="ECO:0000313" key="3">
    <source>
        <dbReference type="EMBL" id="AQL07095.1"/>
    </source>
</evidence>
<dbReference type="SMART" id="SM00505">
    <property type="entry name" value="Knot1"/>
    <property type="match status" value="1"/>
</dbReference>
<name>K7W037_MAIZE</name>
<evidence type="ECO:0000259" key="2">
    <source>
        <dbReference type="SMART" id="SM00505"/>
    </source>
</evidence>
<dbReference type="Gene3D" id="3.30.30.10">
    <property type="entry name" value="Knottin, scorpion toxin-like"/>
    <property type="match status" value="1"/>
</dbReference>
<reference evidence="5" key="1">
    <citation type="journal article" date="2009" name="Science">
        <title>The B73 maize genome: complexity, diversity, and dynamics.</title>
        <authorList>
            <person name="Schnable P.S."/>
            <person name="Ware D."/>
            <person name="Fulton R.S."/>
            <person name="Stein J.C."/>
            <person name="Wei F."/>
            <person name="Pasternak S."/>
            <person name="Liang C."/>
            <person name="Zhang J."/>
            <person name="Fulton L."/>
            <person name="Graves T.A."/>
            <person name="Minx P."/>
            <person name="Reily A.D."/>
            <person name="Courtney L."/>
            <person name="Kruchowski S.S."/>
            <person name="Tomlinson C."/>
            <person name="Strong C."/>
            <person name="Delehaunty K."/>
            <person name="Fronick C."/>
            <person name="Courtney B."/>
            <person name="Rock S.M."/>
            <person name="Belter E."/>
            <person name="Du F."/>
            <person name="Kim K."/>
            <person name="Abbott R.M."/>
            <person name="Cotton M."/>
            <person name="Levy A."/>
            <person name="Marchetto P."/>
            <person name="Ochoa K."/>
            <person name="Jackson S.M."/>
            <person name="Gillam B."/>
            <person name="Chen W."/>
            <person name="Yan L."/>
            <person name="Higginbotham J."/>
            <person name="Cardenas M."/>
            <person name="Waligorski J."/>
            <person name="Applebaum E."/>
            <person name="Phelps L."/>
            <person name="Falcone J."/>
            <person name="Kanchi K."/>
            <person name="Thane T."/>
            <person name="Scimone A."/>
            <person name="Thane N."/>
            <person name="Henke J."/>
            <person name="Wang T."/>
            <person name="Ruppert J."/>
            <person name="Shah N."/>
            <person name="Rotter K."/>
            <person name="Hodges J."/>
            <person name="Ingenthron E."/>
            <person name="Cordes M."/>
            <person name="Kohlberg S."/>
            <person name="Sgro J."/>
            <person name="Delgado B."/>
            <person name="Mead K."/>
            <person name="Chinwalla A."/>
            <person name="Leonard S."/>
            <person name="Crouse K."/>
            <person name="Collura K."/>
            <person name="Kudrna D."/>
            <person name="Currie J."/>
            <person name="He R."/>
            <person name="Angelova A."/>
            <person name="Rajasekar S."/>
            <person name="Mueller T."/>
            <person name="Lomeli R."/>
            <person name="Scara G."/>
            <person name="Ko A."/>
            <person name="Delaney K."/>
            <person name="Wissotski M."/>
            <person name="Lopez G."/>
            <person name="Campos D."/>
            <person name="Braidotti M."/>
            <person name="Ashley E."/>
            <person name="Golser W."/>
            <person name="Kim H."/>
            <person name="Lee S."/>
            <person name="Lin J."/>
            <person name="Dujmic Z."/>
            <person name="Kim W."/>
            <person name="Talag J."/>
            <person name="Zuccolo A."/>
            <person name="Fan C."/>
            <person name="Sebastian A."/>
            <person name="Kramer M."/>
            <person name="Spiegel L."/>
            <person name="Nascimento L."/>
            <person name="Zutavern T."/>
            <person name="Miller B."/>
            <person name="Ambroise C."/>
            <person name="Muller S."/>
            <person name="Spooner W."/>
            <person name="Narechania A."/>
            <person name="Ren L."/>
            <person name="Wei S."/>
            <person name="Kumari S."/>
            <person name="Faga B."/>
            <person name="Levy M.J."/>
            <person name="McMahan L."/>
            <person name="Van Buren P."/>
            <person name="Vaughn M.W."/>
            <person name="Ying K."/>
            <person name="Yeh C.-T."/>
            <person name="Emrich S.J."/>
            <person name="Jia Y."/>
            <person name="Kalyanaraman A."/>
            <person name="Hsia A.-P."/>
            <person name="Barbazuk W.B."/>
            <person name="Baucom R.S."/>
            <person name="Brutnell T.P."/>
            <person name="Carpita N.C."/>
            <person name="Chaparro C."/>
            <person name="Chia J.-M."/>
            <person name="Deragon J.-M."/>
            <person name="Estill J.C."/>
            <person name="Fu Y."/>
            <person name="Jeddeloh J.A."/>
            <person name="Han Y."/>
            <person name="Lee H."/>
            <person name="Li P."/>
            <person name="Lisch D.R."/>
            <person name="Liu S."/>
            <person name="Liu Z."/>
            <person name="Nagel D.H."/>
            <person name="McCann M.C."/>
            <person name="SanMiguel P."/>
            <person name="Myers A.M."/>
            <person name="Nettleton D."/>
            <person name="Nguyen J."/>
            <person name="Penning B.W."/>
            <person name="Ponnala L."/>
            <person name="Schneider K.L."/>
            <person name="Schwartz D.C."/>
            <person name="Sharma A."/>
            <person name="Soderlund C."/>
            <person name="Springer N.M."/>
            <person name="Sun Q."/>
            <person name="Wang H."/>
            <person name="Waterman M."/>
            <person name="Westerman R."/>
            <person name="Wolfgruber T.K."/>
            <person name="Yang L."/>
            <person name="Yu Y."/>
            <person name="Zhang L."/>
            <person name="Zhou S."/>
            <person name="Zhu Q."/>
            <person name="Bennetzen J.L."/>
            <person name="Dawe R.K."/>
            <person name="Jiang J."/>
            <person name="Jiang N."/>
            <person name="Presting G.G."/>
            <person name="Wessler S.R."/>
            <person name="Aluru S."/>
            <person name="Martienssen R.A."/>
            <person name="Clifton S.W."/>
            <person name="McCombie W.R."/>
            <person name="Wing R.A."/>
            <person name="Wilson R.K."/>
        </authorList>
    </citation>
    <scope>NUCLEOTIDE SEQUENCE [LARGE SCALE GENOMIC DNA]</scope>
    <source>
        <strain evidence="5">cv. B73</strain>
    </source>
</reference>
<dbReference type="InterPro" id="IPR003614">
    <property type="entry name" value="Knottins"/>
</dbReference>
<reference evidence="3" key="2">
    <citation type="submission" date="2015-12" db="EMBL/GenBank/DDBJ databases">
        <title>Update maize B73 reference genome by single molecule sequencing technologies.</title>
        <authorList>
            <consortium name="Maize Genome Sequencing Project"/>
            <person name="Ware D."/>
        </authorList>
    </citation>
    <scope>NUCLEOTIDE SEQUENCE</scope>
    <source>
        <tissue evidence="3">Seedling</tissue>
    </source>
</reference>
<dbReference type="EnsemblPlants" id="Zm00001eb395800_T001">
    <property type="protein sequence ID" value="Zm00001eb395800_P001"/>
    <property type="gene ID" value="Zm00001eb395800"/>
</dbReference>
<protein>
    <recommendedName>
        <fullName evidence="2">Knottins-like domain-containing protein</fullName>
    </recommendedName>
</protein>
<dbReference type="InterPro" id="IPR036574">
    <property type="entry name" value="Scorpion_toxin-like_sf"/>
</dbReference>
<dbReference type="PaxDb" id="4577-GRMZM2G359064_P01"/>
<dbReference type="SMR" id="K7W037"/>
<dbReference type="Proteomes" id="UP000007305">
    <property type="component" value="Chromosome 9"/>
</dbReference>